<dbReference type="InterPro" id="IPR011333">
    <property type="entry name" value="SKP1/BTB/POZ_sf"/>
</dbReference>
<evidence type="ECO:0000313" key="4">
    <source>
        <dbReference type="Proteomes" id="UP000559256"/>
    </source>
</evidence>
<dbReference type="AlphaFoldDB" id="A0A8H5DAU2"/>
<feature type="compositionally biased region" description="Pro residues" evidence="1">
    <location>
        <begin position="341"/>
        <end position="350"/>
    </location>
</feature>
<feature type="region of interest" description="Disordered" evidence="1">
    <location>
        <begin position="332"/>
        <end position="356"/>
    </location>
</feature>
<organism evidence="3 4">
    <name type="scientific">Tetrapyrgos nigripes</name>
    <dbReference type="NCBI Taxonomy" id="182062"/>
    <lineage>
        <taxon>Eukaryota</taxon>
        <taxon>Fungi</taxon>
        <taxon>Dikarya</taxon>
        <taxon>Basidiomycota</taxon>
        <taxon>Agaricomycotina</taxon>
        <taxon>Agaricomycetes</taxon>
        <taxon>Agaricomycetidae</taxon>
        <taxon>Agaricales</taxon>
        <taxon>Marasmiineae</taxon>
        <taxon>Marasmiaceae</taxon>
        <taxon>Tetrapyrgos</taxon>
    </lineage>
</organism>
<feature type="compositionally biased region" description="Polar residues" evidence="1">
    <location>
        <begin position="774"/>
        <end position="786"/>
    </location>
</feature>
<dbReference type="SMART" id="SM00225">
    <property type="entry name" value="BTB"/>
    <property type="match status" value="1"/>
</dbReference>
<sequence length="1048" mass="113112">MRRRTSTTTLDSKESISKIFSRSTSPQPISESRLYLTSFGQRAEIFLNMYPYQSPSPPDSAQGSGFASLRRNEKYFLNGGDLFFLIEQEHFRVHRYFFERESPYFKAQLAVPAAPGAPRQGASITTAIILDDVRSADFAKFLWVFYNPRYSLYDASIADWVVILDLAYKWGFQEVKSLCVRELEKLHIPDVDKIVIYHKYDIDRRLLMRQYTAVCERETPLTIQECTDLGLETTVKIFRARESVRATRTPSGIHSPVTASPVELQDIVKGLFELPEQDSLTSPVDSANAGTGAFQTFQMFPSGINHTGGLTRCMKSRAQVLSPLPASAIPLNSFQSVKTPPRTPSQPISPSPLRVSMKPLQHPALRELLQKEDHEGENREAIDEEDDLLSDVTWEEEEDAEEHTAVDSHSSSSSPRVGENEYETIYDKRSNNSPGPNDDLEDSWERIDEMVPVHDIDDDHIDVHDVTGVAEAVLDAAAELVGDDHGVDPSITQETDDTALADASQTEDLEAARVVSFAIESSQETGVAEVAGISHSDTADTKEVPATVSLNDASKSTAQTPETMADSKAPLDDATRHMENVEVVDFGGPLGDTEQLSQDVEGADSGAQLDVTMGSTPDKAEEDHATDMIIGEGEAAAQPATETQDGTVDEAKLDSTEDGAEGITPMENTTNPGNAESPRDAGDDVKAAGSEPGPEAAVGPYEVDVSAPSDVDIGVAVVAKAKEEQDTSCQTASEIPVSSPVDPSTMEGEEDGSTHKIINPGNTVVEEAKEAQDAPSQSAREISVSSPPNPSGEAANTDADNPNPSVDVSPPEDQTVMAVEESEKEATRKMPENHDPVEHTEELVDDPWADLNADHDPATEVQPTSDEAESDAKEPTALTADADEQTGAREEAARSIQSLKEEGADTQPQARPNSVEDEASGSTEDQSGLTSGKGETADSEGADACSKDQEQESGKGTTKRPELRVVIPGEPTQDPKAEEPSKEDASSAADAVKADETTFGTKETSVKELPAAPGDQEEERAADAQEPPALNLNNLDNLDMSIFDAEET</sequence>
<gene>
    <name evidence="3" type="ORF">D9758_006328</name>
</gene>
<accession>A0A8H5DAU2</accession>
<feature type="region of interest" description="Disordered" evidence="1">
    <location>
        <begin position="395"/>
        <end position="442"/>
    </location>
</feature>
<feature type="region of interest" description="Disordered" evidence="1">
    <location>
        <begin position="635"/>
        <end position="705"/>
    </location>
</feature>
<dbReference type="SUPFAM" id="SSF54695">
    <property type="entry name" value="POZ domain"/>
    <property type="match status" value="1"/>
</dbReference>
<feature type="compositionally biased region" description="Basic and acidic residues" evidence="1">
    <location>
        <begin position="824"/>
        <end position="842"/>
    </location>
</feature>
<evidence type="ECO:0000259" key="2">
    <source>
        <dbReference type="PROSITE" id="PS50097"/>
    </source>
</evidence>
<feature type="compositionally biased region" description="Basic and acidic residues" evidence="1">
    <location>
        <begin position="677"/>
        <end position="686"/>
    </location>
</feature>
<dbReference type="Gene3D" id="3.30.710.10">
    <property type="entry name" value="Potassium Channel Kv1.1, Chain A"/>
    <property type="match status" value="1"/>
</dbReference>
<evidence type="ECO:0000313" key="3">
    <source>
        <dbReference type="EMBL" id="KAF5355462.1"/>
    </source>
</evidence>
<feature type="compositionally biased region" description="Basic and acidic residues" evidence="1">
    <location>
        <begin position="886"/>
        <end position="903"/>
    </location>
</feature>
<feature type="compositionally biased region" description="Polar residues" evidence="1">
    <location>
        <begin position="920"/>
        <end position="930"/>
    </location>
</feature>
<dbReference type="EMBL" id="JAACJM010000056">
    <property type="protein sequence ID" value="KAF5355462.1"/>
    <property type="molecule type" value="Genomic_DNA"/>
</dbReference>
<reference evidence="3 4" key="1">
    <citation type="journal article" date="2020" name="ISME J.">
        <title>Uncovering the hidden diversity of litter-decomposition mechanisms in mushroom-forming fungi.</title>
        <authorList>
            <person name="Floudas D."/>
            <person name="Bentzer J."/>
            <person name="Ahren D."/>
            <person name="Johansson T."/>
            <person name="Persson P."/>
            <person name="Tunlid A."/>
        </authorList>
    </citation>
    <scope>NUCLEOTIDE SEQUENCE [LARGE SCALE GENOMIC DNA]</scope>
    <source>
        <strain evidence="3 4">CBS 291.85</strain>
    </source>
</reference>
<keyword evidence="4" id="KW-1185">Reference proteome</keyword>
<dbReference type="OrthoDB" id="9997739at2759"/>
<feature type="compositionally biased region" description="Low complexity" evidence="1">
    <location>
        <begin position="1024"/>
        <end position="1039"/>
    </location>
</feature>
<name>A0A8H5DAU2_9AGAR</name>
<feature type="domain" description="BTB" evidence="2">
    <location>
        <begin position="80"/>
        <end position="154"/>
    </location>
</feature>
<feature type="region of interest" description="Disordered" evidence="1">
    <location>
        <begin position="1"/>
        <end position="26"/>
    </location>
</feature>
<feature type="compositionally biased region" description="Polar residues" evidence="1">
    <location>
        <begin position="1"/>
        <end position="10"/>
    </location>
</feature>
<dbReference type="Pfam" id="PF00651">
    <property type="entry name" value="BTB"/>
    <property type="match status" value="1"/>
</dbReference>
<dbReference type="Proteomes" id="UP000559256">
    <property type="component" value="Unassembled WGS sequence"/>
</dbReference>
<protein>
    <recommendedName>
        <fullName evidence="2">BTB domain-containing protein</fullName>
    </recommendedName>
</protein>
<feature type="compositionally biased region" description="Basic and acidic residues" evidence="1">
    <location>
        <begin position="945"/>
        <end position="963"/>
    </location>
</feature>
<feature type="region of interest" description="Disordered" evidence="1">
    <location>
        <begin position="721"/>
        <end position="1048"/>
    </location>
</feature>
<feature type="compositionally biased region" description="Basic and acidic residues" evidence="1">
    <location>
        <begin position="973"/>
        <end position="985"/>
    </location>
</feature>
<proteinExistence type="predicted"/>
<dbReference type="PROSITE" id="PS50097">
    <property type="entry name" value="BTB"/>
    <property type="match status" value="1"/>
</dbReference>
<feature type="compositionally biased region" description="Basic and acidic residues" evidence="1">
    <location>
        <begin position="369"/>
        <end position="381"/>
    </location>
</feature>
<evidence type="ECO:0000256" key="1">
    <source>
        <dbReference type="SAM" id="MobiDB-lite"/>
    </source>
</evidence>
<comment type="caution">
    <text evidence="3">The sequence shown here is derived from an EMBL/GenBank/DDBJ whole genome shotgun (WGS) entry which is preliminary data.</text>
</comment>
<feature type="region of interest" description="Disordered" evidence="1">
    <location>
        <begin position="369"/>
        <end position="388"/>
    </location>
</feature>
<dbReference type="InterPro" id="IPR000210">
    <property type="entry name" value="BTB/POZ_dom"/>
</dbReference>